<evidence type="ECO:0000256" key="6">
    <source>
        <dbReference type="ARBA" id="ARBA00023033"/>
    </source>
</evidence>
<keyword evidence="2" id="KW-0349">Heme</keyword>
<dbReference type="SUPFAM" id="SSF48264">
    <property type="entry name" value="Cytochrome P450"/>
    <property type="match status" value="1"/>
</dbReference>
<gene>
    <name evidence="7" type="ORF">VitviT2T_026488</name>
</gene>
<dbReference type="InterPro" id="IPR001128">
    <property type="entry name" value="Cyt_P450"/>
</dbReference>
<reference evidence="7 8" key="1">
    <citation type="journal article" date="2023" name="Hortic Res">
        <title>The complete reference genome for grapevine (Vitis vinifera L.) genetics and breeding.</title>
        <authorList>
            <person name="Shi X."/>
            <person name="Cao S."/>
            <person name="Wang X."/>
            <person name="Huang S."/>
            <person name="Wang Y."/>
            <person name="Liu Z."/>
            <person name="Liu W."/>
            <person name="Leng X."/>
            <person name="Peng Y."/>
            <person name="Wang N."/>
            <person name="Wang Y."/>
            <person name="Ma Z."/>
            <person name="Xu X."/>
            <person name="Zhang F."/>
            <person name="Xue H."/>
            <person name="Zhong H."/>
            <person name="Wang Y."/>
            <person name="Zhang K."/>
            <person name="Velt A."/>
            <person name="Avia K."/>
            <person name="Holtgrawe D."/>
            <person name="Grimplet J."/>
            <person name="Matus J.T."/>
            <person name="Ware D."/>
            <person name="Wu X."/>
            <person name="Wang H."/>
            <person name="Liu C."/>
            <person name="Fang Y."/>
            <person name="Rustenholz C."/>
            <person name="Cheng Z."/>
            <person name="Xiao H."/>
            <person name="Zhou Y."/>
        </authorList>
    </citation>
    <scope>NUCLEOTIDE SEQUENCE [LARGE SCALE GENOMIC DNA]</scope>
    <source>
        <strain evidence="8">cv. Pinot noir / PN40024</strain>
        <tissue evidence="7">Leaf</tissue>
    </source>
</reference>
<keyword evidence="6" id="KW-0503">Monooxygenase</keyword>
<dbReference type="Gene3D" id="1.10.630.10">
    <property type="entry name" value="Cytochrome P450"/>
    <property type="match status" value="2"/>
</dbReference>
<dbReference type="EMBL" id="CP126664">
    <property type="protein sequence ID" value="WKA08798.1"/>
    <property type="molecule type" value="Genomic_DNA"/>
</dbReference>
<evidence type="ECO:0000256" key="5">
    <source>
        <dbReference type="ARBA" id="ARBA00023004"/>
    </source>
</evidence>
<evidence type="ECO:0000313" key="8">
    <source>
        <dbReference type="Proteomes" id="UP001227230"/>
    </source>
</evidence>
<sequence length="120" mass="13524">MDNAEMIRNRSVMRKAQEKVRSTVRGKYQVEESDLSQLIYLKLVVKESLRLHLPAPSLVPRKTTKNCTIRGSIDFRGQSFEFLPFGASMRGCPGANFAVLLIEVALTNILHRLTGNFLMG</sequence>
<dbReference type="PANTHER" id="PTHR47953">
    <property type="entry name" value="OS08G0105600 PROTEIN"/>
    <property type="match status" value="1"/>
</dbReference>
<dbReference type="PANTHER" id="PTHR47953:SF1">
    <property type="entry name" value="CYTOCHROME P450 71A9"/>
    <property type="match status" value="1"/>
</dbReference>
<organism evidence="7 8">
    <name type="scientific">Vitis vinifera</name>
    <name type="common">Grape</name>
    <dbReference type="NCBI Taxonomy" id="29760"/>
    <lineage>
        <taxon>Eukaryota</taxon>
        <taxon>Viridiplantae</taxon>
        <taxon>Streptophyta</taxon>
        <taxon>Embryophyta</taxon>
        <taxon>Tracheophyta</taxon>
        <taxon>Spermatophyta</taxon>
        <taxon>Magnoliopsida</taxon>
        <taxon>eudicotyledons</taxon>
        <taxon>Gunneridae</taxon>
        <taxon>Pentapetalae</taxon>
        <taxon>rosids</taxon>
        <taxon>Vitales</taxon>
        <taxon>Vitaceae</taxon>
        <taxon>Viteae</taxon>
        <taxon>Vitis</taxon>
    </lineage>
</organism>
<dbReference type="InterPro" id="IPR036396">
    <property type="entry name" value="Cyt_P450_sf"/>
</dbReference>
<evidence type="ECO:0000256" key="4">
    <source>
        <dbReference type="ARBA" id="ARBA00023002"/>
    </source>
</evidence>
<keyword evidence="8" id="KW-1185">Reference proteome</keyword>
<dbReference type="Proteomes" id="UP001227230">
    <property type="component" value="Chromosome 17"/>
</dbReference>
<evidence type="ECO:0000256" key="1">
    <source>
        <dbReference type="ARBA" id="ARBA00010617"/>
    </source>
</evidence>
<evidence type="ECO:0000256" key="2">
    <source>
        <dbReference type="ARBA" id="ARBA00022617"/>
    </source>
</evidence>
<comment type="similarity">
    <text evidence="1">Belongs to the cytochrome P450 family.</text>
</comment>
<protein>
    <submittedName>
        <fullName evidence="7">Uncharacterized protein</fullName>
    </submittedName>
</protein>
<keyword evidence="3" id="KW-0479">Metal-binding</keyword>
<evidence type="ECO:0000313" key="7">
    <source>
        <dbReference type="EMBL" id="WKA08798.1"/>
    </source>
</evidence>
<keyword evidence="5" id="KW-0408">Iron</keyword>
<accession>A0ABY9DM41</accession>
<dbReference type="InterPro" id="IPR052306">
    <property type="entry name" value="CYP450_71D"/>
</dbReference>
<proteinExistence type="inferred from homology"/>
<keyword evidence="4" id="KW-0560">Oxidoreductase</keyword>
<name>A0ABY9DM41_VITVI</name>
<dbReference type="Pfam" id="PF00067">
    <property type="entry name" value="p450"/>
    <property type="match status" value="2"/>
</dbReference>
<evidence type="ECO:0000256" key="3">
    <source>
        <dbReference type="ARBA" id="ARBA00022723"/>
    </source>
</evidence>